<organism evidence="2 3">
    <name type="scientific">Nepenthes gracilis</name>
    <name type="common">Slender pitcher plant</name>
    <dbReference type="NCBI Taxonomy" id="150966"/>
    <lineage>
        <taxon>Eukaryota</taxon>
        <taxon>Viridiplantae</taxon>
        <taxon>Streptophyta</taxon>
        <taxon>Embryophyta</taxon>
        <taxon>Tracheophyta</taxon>
        <taxon>Spermatophyta</taxon>
        <taxon>Magnoliopsida</taxon>
        <taxon>eudicotyledons</taxon>
        <taxon>Gunneridae</taxon>
        <taxon>Pentapetalae</taxon>
        <taxon>Caryophyllales</taxon>
        <taxon>Nepenthaceae</taxon>
        <taxon>Nepenthes</taxon>
    </lineage>
</organism>
<proteinExistence type="predicted"/>
<feature type="transmembrane region" description="Helical" evidence="1">
    <location>
        <begin position="78"/>
        <end position="96"/>
    </location>
</feature>
<protein>
    <submittedName>
        <fullName evidence="2">Uncharacterized protein</fullName>
    </submittedName>
</protein>
<evidence type="ECO:0000313" key="3">
    <source>
        <dbReference type="Proteomes" id="UP001279734"/>
    </source>
</evidence>
<feature type="transmembrane region" description="Helical" evidence="1">
    <location>
        <begin position="7"/>
        <end position="26"/>
    </location>
</feature>
<keyword evidence="3" id="KW-1185">Reference proteome</keyword>
<dbReference type="EMBL" id="BSYO01000006">
    <property type="protein sequence ID" value="GMH06055.1"/>
    <property type="molecule type" value="Genomic_DNA"/>
</dbReference>
<evidence type="ECO:0000256" key="1">
    <source>
        <dbReference type="SAM" id="Phobius"/>
    </source>
</evidence>
<evidence type="ECO:0000313" key="2">
    <source>
        <dbReference type="EMBL" id="GMH06055.1"/>
    </source>
</evidence>
<feature type="transmembrane region" description="Helical" evidence="1">
    <location>
        <begin position="46"/>
        <end position="66"/>
    </location>
</feature>
<keyword evidence="1" id="KW-1133">Transmembrane helix</keyword>
<reference evidence="2" key="1">
    <citation type="submission" date="2023-05" db="EMBL/GenBank/DDBJ databases">
        <title>Nepenthes gracilis genome sequencing.</title>
        <authorList>
            <person name="Fukushima K."/>
        </authorList>
    </citation>
    <scope>NUCLEOTIDE SEQUENCE</scope>
    <source>
        <strain evidence="2">SING2019-196</strain>
    </source>
</reference>
<comment type="caution">
    <text evidence="2">The sequence shown here is derived from an EMBL/GenBank/DDBJ whole genome shotgun (WGS) entry which is preliminary data.</text>
</comment>
<keyword evidence="1" id="KW-0472">Membrane</keyword>
<keyword evidence="1" id="KW-0812">Transmembrane</keyword>
<gene>
    <name evidence="2" type="ORF">Nepgr_007895</name>
</gene>
<dbReference type="AlphaFoldDB" id="A0AAD3S7Q1"/>
<feature type="transmembrane region" description="Helical" evidence="1">
    <location>
        <begin position="139"/>
        <end position="157"/>
    </location>
</feature>
<dbReference type="Proteomes" id="UP001279734">
    <property type="component" value="Unassembled WGS sequence"/>
</dbReference>
<sequence>MGRFHFSFPGIASLLTGLIPGASYSLDSLFCLPDGLFLYLLFNDDVGWYLFICPVWSRGWFALLTWHVAAVLHLKTRWCSFAGLGYPAVMALTSLATGLARYGFLAGLALMTWPLLLFQSQGQKACQFGMTFFLPDLECYLNMSGCGLWLVCFRLVFCPVWN</sequence>
<accession>A0AAD3S7Q1</accession>
<name>A0AAD3S7Q1_NEPGR</name>